<dbReference type="Pfam" id="PF20067">
    <property type="entry name" value="SSL_N"/>
    <property type="match status" value="1"/>
</dbReference>
<name>A0ABD2TLT2_9SOLN</name>
<evidence type="ECO:0000259" key="6">
    <source>
        <dbReference type="Pfam" id="PF03088"/>
    </source>
</evidence>
<dbReference type="InterPro" id="IPR018119">
    <property type="entry name" value="Strictosidine_synth_cons-reg"/>
</dbReference>
<sequence length="397" mass="44323">GYRINFGPKNFFCIWKSEIFVHNISHLQTALKQILFIFLMDSMLYFCSFLMVILLAILLQLVLFSPISPQILEIPSASQTFTSNSYLQRVSKLGEGFLDRPEDVAVDKMGIVYTATRDGWIKRRHKNGTWESWKYIGRDTLLGLKVSSSGHIIVCDAQEGLLKVTEDGVTVLASHVNGQKIRLADDVVEASDGSVYFSVASTKFGLHEWFLDVLEAKPHGQLLKYSPSLNQTSIILDNLGFANGVALSADQDYLVVCESWKFRCLKYWLKEEMKGQTDMFIDNLVGAPDNIKLAPDGSFWIALIQVTAPGLNFIHKSIASKHLVASFPKLMKWVIGAYHKAMVVNVAADGKITKGFDDPTGKVMSFVTSVLEYDDHLYLGSLNCDFIGKLPLTTSTD</sequence>
<dbReference type="Proteomes" id="UP001627284">
    <property type="component" value="Unassembled WGS sequence"/>
</dbReference>
<comment type="similarity">
    <text evidence="2">Belongs to the strictosidine synthase family.</text>
</comment>
<evidence type="ECO:0000256" key="4">
    <source>
        <dbReference type="ARBA" id="ARBA00023180"/>
    </source>
</evidence>
<gene>
    <name evidence="7" type="ORF">AABB24_017315</name>
</gene>
<accession>A0ABD2TLT2</accession>
<keyword evidence="8" id="KW-1185">Reference proteome</keyword>
<dbReference type="EMBL" id="JBJKTR010000010">
    <property type="protein sequence ID" value="KAL3356598.1"/>
    <property type="molecule type" value="Genomic_DNA"/>
</dbReference>
<feature type="domain" description="Strictosidine synthase conserved region" evidence="6">
    <location>
        <begin position="188"/>
        <end position="272"/>
    </location>
</feature>
<keyword evidence="4" id="KW-0325">Glycoprotein</keyword>
<evidence type="ECO:0000256" key="3">
    <source>
        <dbReference type="ARBA" id="ARBA00022554"/>
    </source>
</evidence>
<dbReference type="SUPFAM" id="SSF63829">
    <property type="entry name" value="Calcium-dependent phosphotriesterase"/>
    <property type="match status" value="1"/>
</dbReference>
<dbReference type="FunFam" id="2.120.10.30:FF:000066">
    <property type="entry name" value="ABC transporter permease protein"/>
    <property type="match status" value="1"/>
</dbReference>
<keyword evidence="5" id="KW-0472">Membrane</keyword>
<keyword evidence="5" id="KW-1133">Transmembrane helix</keyword>
<reference evidence="7 8" key="1">
    <citation type="submission" date="2024-05" db="EMBL/GenBank/DDBJ databases">
        <title>De novo assembly of an allotetraploid wild potato.</title>
        <authorList>
            <person name="Hosaka A.J."/>
        </authorList>
    </citation>
    <scope>NUCLEOTIDE SEQUENCE [LARGE SCALE GENOMIC DNA]</scope>
    <source>
        <tissue evidence="7">Young leaves</tissue>
    </source>
</reference>
<proteinExistence type="inferred from homology"/>
<evidence type="ECO:0000256" key="2">
    <source>
        <dbReference type="ARBA" id="ARBA00009191"/>
    </source>
</evidence>
<protein>
    <recommendedName>
        <fullName evidence="6">Strictosidine synthase conserved region domain-containing protein</fullName>
    </recommendedName>
</protein>
<dbReference type="GO" id="GO:0005773">
    <property type="term" value="C:vacuole"/>
    <property type="evidence" value="ECO:0007669"/>
    <property type="project" value="UniProtKB-SubCell"/>
</dbReference>
<keyword evidence="3" id="KW-0926">Vacuole</keyword>
<organism evidence="7 8">
    <name type="scientific">Solanum stoloniferum</name>
    <dbReference type="NCBI Taxonomy" id="62892"/>
    <lineage>
        <taxon>Eukaryota</taxon>
        <taxon>Viridiplantae</taxon>
        <taxon>Streptophyta</taxon>
        <taxon>Embryophyta</taxon>
        <taxon>Tracheophyta</taxon>
        <taxon>Spermatophyta</taxon>
        <taxon>Magnoliopsida</taxon>
        <taxon>eudicotyledons</taxon>
        <taxon>Gunneridae</taxon>
        <taxon>Pentapetalae</taxon>
        <taxon>asterids</taxon>
        <taxon>lamiids</taxon>
        <taxon>Solanales</taxon>
        <taxon>Solanaceae</taxon>
        <taxon>Solanoideae</taxon>
        <taxon>Solaneae</taxon>
        <taxon>Solanum</taxon>
    </lineage>
</organism>
<dbReference type="PANTHER" id="PTHR10426">
    <property type="entry name" value="STRICTOSIDINE SYNTHASE-RELATED"/>
    <property type="match status" value="1"/>
</dbReference>
<dbReference type="InterPro" id="IPR011042">
    <property type="entry name" value="6-blade_b-propeller_TolB-like"/>
</dbReference>
<keyword evidence="5" id="KW-0812">Transmembrane</keyword>
<dbReference type="PANTHER" id="PTHR10426:SF68">
    <property type="entry name" value="OS07G0614000 PROTEIN"/>
    <property type="match status" value="1"/>
</dbReference>
<evidence type="ECO:0000256" key="1">
    <source>
        <dbReference type="ARBA" id="ARBA00004116"/>
    </source>
</evidence>
<evidence type="ECO:0000313" key="8">
    <source>
        <dbReference type="Proteomes" id="UP001627284"/>
    </source>
</evidence>
<dbReference type="AlphaFoldDB" id="A0ABD2TLT2"/>
<evidence type="ECO:0000313" key="7">
    <source>
        <dbReference type="EMBL" id="KAL3356598.1"/>
    </source>
</evidence>
<feature type="non-terminal residue" evidence="7">
    <location>
        <position position="1"/>
    </location>
</feature>
<feature type="transmembrane region" description="Helical" evidence="5">
    <location>
        <begin position="43"/>
        <end position="64"/>
    </location>
</feature>
<dbReference type="Gene3D" id="2.120.10.30">
    <property type="entry name" value="TolB, C-terminal domain"/>
    <property type="match status" value="1"/>
</dbReference>
<comment type="caution">
    <text evidence="7">The sequence shown here is derived from an EMBL/GenBank/DDBJ whole genome shotgun (WGS) entry which is preliminary data.</text>
</comment>
<evidence type="ECO:0000256" key="5">
    <source>
        <dbReference type="SAM" id="Phobius"/>
    </source>
</evidence>
<comment type="subcellular location">
    <subcellularLocation>
        <location evidence="1">Vacuole</location>
    </subcellularLocation>
</comment>
<dbReference type="Pfam" id="PF03088">
    <property type="entry name" value="Str_synth"/>
    <property type="match status" value="1"/>
</dbReference>